<dbReference type="KEGG" id="msr:AU15_10140"/>
<protein>
    <recommendedName>
        <fullName evidence="1">NAD-specific glutamate dehydrogenase C-terminal domain-containing protein</fullName>
    </recommendedName>
</protein>
<organism evidence="2 3">
    <name type="scientific">Marinobacter salarius</name>
    <dbReference type="NCBI Taxonomy" id="1420917"/>
    <lineage>
        <taxon>Bacteria</taxon>
        <taxon>Pseudomonadati</taxon>
        <taxon>Pseudomonadota</taxon>
        <taxon>Gammaproteobacteria</taxon>
        <taxon>Pseudomonadales</taxon>
        <taxon>Marinobacteraceae</taxon>
        <taxon>Marinobacter</taxon>
    </lineage>
</organism>
<dbReference type="PANTHER" id="PTHR43403:SF1">
    <property type="entry name" value="NAD-SPECIFIC GLUTAMATE DEHYDROGENASE"/>
    <property type="match status" value="1"/>
</dbReference>
<sequence>MPLKTVANLYYDLGDKLDLNWFANAIAALVPASHWQALARESFREDLDWQQRALTTGVLRLAAKPGDVSGAVDNWMARHSTMISRWKSMLTELKGVREPEYAMFSVALRELLDLAQSTMHEHHDSDLTQTS</sequence>
<dbReference type="InterPro" id="IPR048381">
    <property type="entry name" value="GDH_C"/>
</dbReference>
<dbReference type="Pfam" id="PF21074">
    <property type="entry name" value="GDH_C"/>
    <property type="match status" value="1"/>
</dbReference>
<dbReference type="InterPro" id="IPR007780">
    <property type="entry name" value="NAD_Glu_DH_bac"/>
</dbReference>
<dbReference type="GO" id="GO:0006538">
    <property type="term" value="P:L-glutamate catabolic process"/>
    <property type="evidence" value="ECO:0007669"/>
    <property type="project" value="InterPro"/>
</dbReference>
<dbReference type="AlphaFoldDB" id="W5YWA9"/>
<name>W5YWA9_9GAMM</name>
<dbReference type="HOGENOM" id="CLU_1925067_0_0_6"/>
<evidence type="ECO:0000313" key="2">
    <source>
        <dbReference type="EMBL" id="AHI33149.1"/>
    </source>
</evidence>
<dbReference type="GO" id="GO:0004352">
    <property type="term" value="F:glutamate dehydrogenase (NAD+) activity"/>
    <property type="evidence" value="ECO:0007669"/>
    <property type="project" value="InterPro"/>
</dbReference>
<accession>W5YWA9</accession>
<dbReference type="EMBL" id="CP007152">
    <property type="protein sequence ID" value="AHI33149.1"/>
    <property type="molecule type" value="Genomic_DNA"/>
</dbReference>
<dbReference type="Proteomes" id="UP000035081">
    <property type="component" value="Chromosome"/>
</dbReference>
<reference evidence="2 3" key="1">
    <citation type="journal article" date="2014" name="Genome Announc.">
        <title>Draft Genome Sequences of Marinobacter similis A3d10T and Marinobacter salarius R9SW1T.</title>
        <authorList>
            <person name="Ivanova E.P."/>
            <person name="Ng H.J."/>
            <person name="Webb H.K."/>
            <person name="Feng G."/>
            <person name="Oshima K."/>
            <person name="Hattori M."/>
            <person name="Ohkuma M."/>
            <person name="Sergeev A.F."/>
            <person name="Mikhailov V.V."/>
            <person name="Crawford R.J."/>
            <person name="Sawabe T."/>
        </authorList>
    </citation>
    <scope>NUCLEOTIDE SEQUENCE [LARGE SCALE GENOMIC DNA]</scope>
    <source>
        <strain evidence="3">A3d10 and R9SW1</strain>
    </source>
</reference>
<proteinExistence type="predicted"/>
<dbReference type="GO" id="GO:0004069">
    <property type="term" value="F:L-aspartate:2-oxoglutarate aminotransferase activity"/>
    <property type="evidence" value="ECO:0007669"/>
    <property type="project" value="InterPro"/>
</dbReference>
<evidence type="ECO:0000259" key="1">
    <source>
        <dbReference type="Pfam" id="PF21074"/>
    </source>
</evidence>
<dbReference type="PANTHER" id="PTHR43403">
    <property type="entry name" value="NAD-SPECIFIC GLUTAMATE DEHYDROGENASE"/>
    <property type="match status" value="1"/>
</dbReference>
<feature type="domain" description="NAD-specific glutamate dehydrogenase C-terminal" evidence="1">
    <location>
        <begin position="2"/>
        <end position="112"/>
    </location>
</feature>
<gene>
    <name evidence="2" type="ORF">AU15_10140</name>
</gene>
<evidence type="ECO:0000313" key="3">
    <source>
        <dbReference type="Proteomes" id="UP000035081"/>
    </source>
</evidence>